<protein>
    <recommendedName>
        <fullName evidence="3">SPRY domain-containing protein</fullName>
    </recommendedName>
</protein>
<dbReference type="Proteomes" id="UP000095751">
    <property type="component" value="Unassembled WGS sequence"/>
</dbReference>
<dbReference type="PANTHER" id="PTHR20951">
    <property type="entry name" value="C13ORF1 PROTEIN-RELATED"/>
    <property type="match status" value="1"/>
</dbReference>
<dbReference type="EMBL" id="KV784360">
    <property type="protein sequence ID" value="OEU14725.1"/>
    <property type="molecule type" value="Genomic_DNA"/>
</dbReference>
<dbReference type="InParanoid" id="A0A1E7F9N6"/>
<dbReference type="InterPro" id="IPR035766">
    <property type="entry name" value="SPRYD7"/>
</dbReference>
<evidence type="ECO:0008006" key="3">
    <source>
        <dbReference type="Google" id="ProtNLM"/>
    </source>
</evidence>
<evidence type="ECO:0000313" key="1">
    <source>
        <dbReference type="EMBL" id="OEU14725.1"/>
    </source>
</evidence>
<dbReference type="OrthoDB" id="40953at2759"/>
<dbReference type="AlphaFoldDB" id="A0A1E7F9N6"/>
<gene>
    <name evidence="1" type="ORF">FRACYDRAFT_187814</name>
</gene>
<organism evidence="1 2">
    <name type="scientific">Fragilariopsis cylindrus CCMP1102</name>
    <dbReference type="NCBI Taxonomy" id="635003"/>
    <lineage>
        <taxon>Eukaryota</taxon>
        <taxon>Sar</taxon>
        <taxon>Stramenopiles</taxon>
        <taxon>Ochrophyta</taxon>
        <taxon>Bacillariophyta</taxon>
        <taxon>Bacillariophyceae</taxon>
        <taxon>Bacillariophycidae</taxon>
        <taxon>Bacillariales</taxon>
        <taxon>Bacillariaceae</taxon>
        <taxon>Fragilariopsis</taxon>
    </lineage>
</organism>
<name>A0A1E7F9N6_9STRA</name>
<dbReference type="KEGG" id="fcy:FRACYDRAFT_187814"/>
<evidence type="ECO:0000313" key="2">
    <source>
        <dbReference type="Proteomes" id="UP000095751"/>
    </source>
</evidence>
<accession>A0A1E7F9N6</accession>
<reference evidence="1 2" key="1">
    <citation type="submission" date="2016-09" db="EMBL/GenBank/DDBJ databases">
        <title>Extensive genetic diversity and differential bi-allelic expression allows diatom success in the polar Southern Ocean.</title>
        <authorList>
            <consortium name="DOE Joint Genome Institute"/>
            <person name="Mock T."/>
            <person name="Otillar R.P."/>
            <person name="Strauss J."/>
            <person name="Dupont C."/>
            <person name="Frickenhaus S."/>
            <person name="Maumus F."/>
            <person name="Mcmullan M."/>
            <person name="Sanges R."/>
            <person name="Schmutz J."/>
            <person name="Toseland A."/>
            <person name="Valas R."/>
            <person name="Veluchamy A."/>
            <person name="Ward B.J."/>
            <person name="Allen A."/>
            <person name="Barry K."/>
            <person name="Falciatore A."/>
            <person name="Ferrante M."/>
            <person name="Fortunato A.E."/>
            <person name="Gloeckner G."/>
            <person name="Gruber A."/>
            <person name="Hipkin R."/>
            <person name="Janech M."/>
            <person name="Kroth P."/>
            <person name="Leese F."/>
            <person name="Lindquist E."/>
            <person name="Lyon B.R."/>
            <person name="Martin J."/>
            <person name="Mayer C."/>
            <person name="Parker M."/>
            <person name="Quesneville H."/>
            <person name="Raymond J."/>
            <person name="Uhlig C."/>
            <person name="Valentin K.U."/>
            <person name="Worden A.Z."/>
            <person name="Armbrust E.V."/>
            <person name="Bowler C."/>
            <person name="Green B."/>
            <person name="Moulton V."/>
            <person name="Van Oosterhout C."/>
            <person name="Grigoriev I."/>
        </authorList>
    </citation>
    <scope>NUCLEOTIDE SEQUENCE [LARGE SCALE GENOMIC DNA]</scope>
    <source>
        <strain evidence="1 2">CCMP1102</strain>
    </source>
</reference>
<keyword evidence="2" id="KW-1185">Reference proteome</keyword>
<dbReference type="PANTHER" id="PTHR20951:SF2">
    <property type="entry name" value="SPRY DOMAIN-CONTAINING PROTEIN 7"/>
    <property type="match status" value="1"/>
</dbReference>
<sequence>MGCCWSCFGGEDGGAAAKESELVAQETAKQQCINVRMSSPTITVEESLSVKGTGLGLIGTPIEQDAAYWEYNIEIHGKKHLDTIMFGVSGKKDRTFYTEREEKEQNSGIPSDANGTNWMRPIECQDGDIIGVSIQQSGNHYDAYCCV</sequence>
<proteinExistence type="predicted"/>